<proteinExistence type="predicted"/>
<feature type="chain" id="PRO_5030504516" evidence="2">
    <location>
        <begin position="22"/>
        <end position="709"/>
    </location>
</feature>
<evidence type="ECO:0000313" key="4">
    <source>
        <dbReference type="Proteomes" id="UP000663297"/>
    </source>
</evidence>
<evidence type="ECO:0000256" key="2">
    <source>
        <dbReference type="SAM" id="SignalP"/>
    </source>
</evidence>
<gene>
    <name evidence="3" type="ORF">HYE67_001704</name>
</gene>
<feature type="signal peptide" evidence="2">
    <location>
        <begin position="1"/>
        <end position="21"/>
    </location>
</feature>
<feature type="compositionally biased region" description="Low complexity" evidence="1">
    <location>
        <begin position="591"/>
        <end position="622"/>
    </location>
</feature>
<evidence type="ECO:0000313" key="3">
    <source>
        <dbReference type="EMBL" id="QPC59473.1"/>
    </source>
</evidence>
<dbReference type="Proteomes" id="UP000663297">
    <property type="component" value="Chromosome 1"/>
</dbReference>
<protein>
    <submittedName>
        <fullName evidence="3">Uncharacterized protein</fullName>
    </submittedName>
</protein>
<reference evidence="3" key="1">
    <citation type="submission" date="2020-11" db="EMBL/GenBank/DDBJ databases">
        <title>The chromosome-scale genome resource for two endophytic Fusarium species: F. culmorum and F. pseudograminearum.</title>
        <authorList>
            <person name="Yuan Z."/>
        </authorList>
    </citation>
    <scope>NUCLEOTIDE SEQUENCE</scope>
    <source>
        <strain evidence="3">Class2-1B</strain>
    </source>
</reference>
<name>A0A7S8D007_FUSCU</name>
<evidence type="ECO:0000256" key="1">
    <source>
        <dbReference type="SAM" id="MobiDB-lite"/>
    </source>
</evidence>
<feature type="region of interest" description="Disordered" evidence="1">
    <location>
        <begin position="590"/>
        <end position="625"/>
    </location>
</feature>
<accession>A0A7S8D007</accession>
<dbReference type="EMBL" id="CP064747">
    <property type="protein sequence ID" value="QPC59473.1"/>
    <property type="molecule type" value="Genomic_DNA"/>
</dbReference>
<dbReference type="AlphaFoldDB" id="A0A7S8D007"/>
<organism evidence="3 4">
    <name type="scientific">Fusarium culmorum</name>
    <dbReference type="NCBI Taxonomy" id="5516"/>
    <lineage>
        <taxon>Eukaryota</taxon>
        <taxon>Fungi</taxon>
        <taxon>Dikarya</taxon>
        <taxon>Ascomycota</taxon>
        <taxon>Pezizomycotina</taxon>
        <taxon>Sordariomycetes</taxon>
        <taxon>Hypocreomycetidae</taxon>
        <taxon>Hypocreales</taxon>
        <taxon>Nectriaceae</taxon>
        <taxon>Fusarium</taxon>
    </lineage>
</organism>
<sequence>MRYSHALSGLLTVAMSASGFAQMTPGTTTEDFTTTGGMNVPTSVTSALPDTAIDTTTMTGTMTTMVKPTKTASPEVCCYQCTTVYDDCCAIPGADIAVCKKAYTVCLGYNPWDVVPYVKPSVCKHEPYPPKHDDGKCVCGTGSCFTPDICAYECTTVYDQCCSVPGADIAICKEKYTVCLGYNPWGIVPYVKPSVCKHEKQYYIDYESKYDEHYFYEKYSSYYESGSYSYSSHGTSSYHEGYYTAEYCCLECTTIYDECCAVPGADIAICKEKYTVCLGYNPWDVTPYVKPSVCKHEESYYKEYETSHGKDYYNSKYDSYSHKDVEITVEECCIQCTTVYDECCLNGDVEVCKKEYIVCLGYNPWDVVPYVKPTVCKSISSGSHTKGGDYGHKEVDVTVEECCVQCTTVYDECCLNGDVEVCKKEYIVCLGYNPWDVVPYVKPTVCKSISSGSHTKGGDYGHKEVDVTVEECCVQCTTVYDECCLNGDVEVCKKEYIVCLGYNPWDVVPYVKPTVCKTVTSGSNSKGDTGYHGKGSEEECCVQCTTVYDECCSIDGHDIETCKSEYTVCLGYNPFDVTPYVKPTVCKHDNSGSNSKTGGDSSSSNSKSKTGGDSSSSSNSKSGSDEECCVQCTTVYKACCDASGAIIETCKEAYSVCLGYSPWDVTPYVEPTVCKHGKPSGDDVVIVSGGDRVRPVLALIAVGAFALLC</sequence>
<keyword evidence="2" id="KW-0732">Signal</keyword>